<dbReference type="PANTHER" id="PTHR11439">
    <property type="entry name" value="GAG-POL-RELATED RETROTRANSPOSON"/>
    <property type="match status" value="1"/>
</dbReference>
<keyword evidence="1" id="KW-0175">Coiled coil</keyword>
<feature type="coiled-coil region" evidence="1">
    <location>
        <begin position="314"/>
        <end position="348"/>
    </location>
</feature>
<evidence type="ECO:0000256" key="2">
    <source>
        <dbReference type="SAM" id="MobiDB-lite"/>
    </source>
</evidence>
<dbReference type="InterPro" id="IPR043502">
    <property type="entry name" value="DNA/RNA_pol_sf"/>
</dbReference>
<dbReference type="InterPro" id="IPR013103">
    <property type="entry name" value="RVT_2"/>
</dbReference>
<evidence type="ECO:0000313" key="4">
    <source>
        <dbReference type="EMBL" id="GEZ39592.1"/>
    </source>
</evidence>
<dbReference type="PANTHER" id="PTHR11439:SF509">
    <property type="entry name" value="RNA-DIRECTED DNA POLYMERASE"/>
    <property type="match status" value="1"/>
</dbReference>
<reference evidence="4" key="1">
    <citation type="journal article" date="2019" name="Sci. Rep.">
        <title>Draft genome of Tanacetum cinerariifolium, the natural source of mosquito coil.</title>
        <authorList>
            <person name="Yamashiro T."/>
            <person name="Shiraishi A."/>
            <person name="Satake H."/>
            <person name="Nakayama K."/>
        </authorList>
    </citation>
    <scope>NUCLEOTIDE SEQUENCE</scope>
</reference>
<accession>A0A699IEA0</accession>
<comment type="caution">
    <text evidence="4">The sequence shown here is derived from an EMBL/GenBank/DDBJ whole genome shotgun (WGS) entry which is preliminary data.</text>
</comment>
<gene>
    <name evidence="4" type="ORF">Tci_511565</name>
</gene>
<organism evidence="4">
    <name type="scientific">Tanacetum cinerariifolium</name>
    <name type="common">Dalmatian daisy</name>
    <name type="synonym">Chrysanthemum cinerariifolium</name>
    <dbReference type="NCBI Taxonomy" id="118510"/>
    <lineage>
        <taxon>Eukaryota</taxon>
        <taxon>Viridiplantae</taxon>
        <taxon>Streptophyta</taxon>
        <taxon>Embryophyta</taxon>
        <taxon>Tracheophyta</taxon>
        <taxon>Spermatophyta</taxon>
        <taxon>Magnoliopsida</taxon>
        <taxon>eudicotyledons</taxon>
        <taxon>Gunneridae</taxon>
        <taxon>Pentapetalae</taxon>
        <taxon>asterids</taxon>
        <taxon>campanulids</taxon>
        <taxon>Asterales</taxon>
        <taxon>Asteraceae</taxon>
        <taxon>Asteroideae</taxon>
        <taxon>Anthemideae</taxon>
        <taxon>Anthemidinae</taxon>
        <taxon>Tanacetum</taxon>
    </lineage>
</organism>
<dbReference type="SUPFAM" id="SSF56672">
    <property type="entry name" value="DNA/RNA polymerases"/>
    <property type="match status" value="1"/>
</dbReference>
<protein>
    <submittedName>
        <fullName evidence="4">Retrovirus-related Pol polyprotein from transposon TNT 1-94</fullName>
    </submittedName>
</protein>
<feature type="region of interest" description="Disordered" evidence="2">
    <location>
        <begin position="505"/>
        <end position="574"/>
    </location>
</feature>
<feature type="compositionally biased region" description="Polar residues" evidence="2">
    <location>
        <begin position="506"/>
        <end position="537"/>
    </location>
</feature>
<evidence type="ECO:0000256" key="1">
    <source>
        <dbReference type="SAM" id="Coils"/>
    </source>
</evidence>
<feature type="non-terminal residue" evidence="4">
    <location>
        <position position="1"/>
    </location>
</feature>
<dbReference type="Pfam" id="PF07727">
    <property type="entry name" value="RVT_2"/>
    <property type="match status" value="1"/>
</dbReference>
<proteinExistence type="predicted"/>
<dbReference type="EMBL" id="BKCJ010273828">
    <property type="protein sequence ID" value="GEZ39592.1"/>
    <property type="molecule type" value="Genomic_DNA"/>
</dbReference>
<sequence length="1315" mass="149867">QAVEQHGVEKNKFQDKMKDVLKENERLLEQAMSTDIVNIVVNANVNYACKTVNECERCVITKTELQKDFINKECYDKLFKKYTTLEKHCISLEVDTQLKQENFQRNNSFSQQSDPTFDQLLKINDLKAQSQEKDTTELSVEQAFRSQNFMNSDEPNLSTKPTQVEVPKELRKVSMVNISLKKLKHHLASYDVAVEQHHVKSKGFQVKIKKVLNKNERLLEQAVSKDIVNIVVDSSVNNACEHVHECERCIKLKTELQKDFIKKETYDKLFKQYTTLEKHCISLEVDTQLEHEIFQRDNLFSQQCVPCFDQLFKINELNDQSQEKDIIIKKLKERIKSLSGNMKEEKIKHKLEEIKTINIELDHRVTKLIAENEHLKQTYKALKYTLSKIKGKVLVDEAVILHSIDPELLKINVAPLAPKLRNNKKAHYDYLKHNQEEIVTLRQIVEHERSLNLLNTSLDYACKYTKRIQDLLIILKQTCPCIHDLGDKLMVVNPMNKTKKVRFTERVTSSGNKPIKTSASSNVVSNKPMMSSTGVTLPSSASGSQPSGNSKKDKIQQTPSSTKKNKLEAYPRNVRTSLQNKKSVVNTKNITSVLESKLNVNSDLQCVTCNGCLFSDNHDSCVLEFINSVNARVKSKSAKKPLKRKIWKPTRKMFTNIGYQWRPTGRIFTIVGNACPLTRITTTAKVSLGKPISLESNTPKHVVTLVYSRKPKESRNNVLVSKSKIDKSYLLTKRNPINLGDPQFPMFHLLLLLNAEAVATACYTQNHSILRLRHGKTPYEHLHGKLPDLSFFHVFGALCYPTNDSKNLGKLQPKADIAMASKQSSSGPALHEITPATISSGLVAKPTSSTPFIPPSRNDWDLLFQPFFDELLTPTPSVDPPAPAVIALVAETKDHPLENIIGQLARPVSIRLQLYEQAIFCYYNAFLTSVEPKTYIDALTQSCWIEAKQEELNEFGCLEVWELIPRPDKVMVITLKWIYKVKLDELGGILSNKARLVARGYRQEEGIDFEESFAPVARLESIRIFLAYAAHKNMVVYQMDVKTAFLNDNLWEEVYVSQSDGFVDPGDPNHVYKLKKALYWLKQAPRAWYDMLFSFLISQDFSKDTVDPTLFIRRNGNDLLLVQIYVDDIIFATSTPELCDLFAKTMCLKFMMSMMGKISFFLGLQISQSPRGIFINQLKYALESLKKYGFESCGLVDTPMVEKSKLDEDKEGKAVDPSHYRGMIGTLLYLTASGPDLQFAICMCARYQAQPTEKHLHAVKRIFRYLRGTVNRGLWYSKDSSIALTTFADADHPGCQDIRRSTSGSLQFMGERLIS</sequence>
<feature type="domain" description="Reverse transcriptase Ty1/copia-type" evidence="3">
    <location>
        <begin position="959"/>
        <end position="1201"/>
    </location>
</feature>
<name>A0A699IEA0_TANCI</name>
<evidence type="ECO:0000259" key="3">
    <source>
        <dbReference type="Pfam" id="PF07727"/>
    </source>
</evidence>
<feature type="compositionally biased region" description="Low complexity" evidence="2">
    <location>
        <begin position="538"/>
        <end position="549"/>
    </location>
</feature>